<evidence type="ECO:0000256" key="12">
    <source>
        <dbReference type="ARBA" id="ARBA00023186"/>
    </source>
</evidence>
<keyword evidence="17" id="KW-1185">Reference proteome</keyword>
<dbReference type="PANTHER" id="PTHR36570">
    <property type="entry name" value="DISULFIDE BOND FORMATION PROTEIN B"/>
    <property type="match status" value="1"/>
</dbReference>
<dbReference type="GO" id="GO:0015035">
    <property type="term" value="F:protein-disulfide reductase activity"/>
    <property type="evidence" value="ECO:0007669"/>
    <property type="project" value="UniProtKB-UniRule"/>
</dbReference>
<dbReference type="RefSeq" id="WP_188567973.1">
    <property type="nucleotide sequence ID" value="NZ_BMED01000004.1"/>
</dbReference>
<dbReference type="Gene3D" id="1.20.1550.10">
    <property type="entry name" value="DsbB-like"/>
    <property type="match status" value="1"/>
</dbReference>
<dbReference type="GO" id="GO:0006457">
    <property type="term" value="P:protein folding"/>
    <property type="evidence" value="ECO:0007669"/>
    <property type="project" value="InterPro"/>
</dbReference>
<proteinExistence type="inferred from homology"/>
<keyword evidence="7 14" id="KW-0249">Electron transport</keyword>
<dbReference type="PANTHER" id="PTHR36570:SF3">
    <property type="entry name" value="DISULFIDE BOND FORMATION PROTEIN B"/>
    <property type="match status" value="1"/>
</dbReference>
<reference evidence="16" key="2">
    <citation type="submission" date="2020-09" db="EMBL/GenBank/DDBJ databases">
        <authorList>
            <person name="Sun Q."/>
            <person name="Zhou Y."/>
        </authorList>
    </citation>
    <scope>NUCLEOTIDE SEQUENCE</scope>
    <source>
        <strain evidence="16">CGMCC 1.10998</strain>
    </source>
</reference>
<comment type="similarity">
    <text evidence="2 14">Belongs to the DsbB family.</text>
</comment>
<gene>
    <name evidence="16" type="primary">dsbB1</name>
    <name evidence="14" type="synonym">dsbB</name>
    <name evidence="16" type="ORF">GCM10011396_41110</name>
</gene>
<keyword evidence="13 14" id="KW-0676">Redox-active center</keyword>
<keyword evidence="6 14" id="KW-0812">Transmembrane</keyword>
<evidence type="ECO:0000256" key="3">
    <source>
        <dbReference type="ARBA" id="ARBA00022448"/>
    </source>
</evidence>
<reference evidence="16" key="1">
    <citation type="journal article" date="2014" name="Int. J. Syst. Evol. Microbiol.">
        <title>Complete genome sequence of Corynebacterium casei LMG S-19264T (=DSM 44701T), isolated from a smear-ripened cheese.</title>
        <authorList>
            <consortium name="US DOE Joint Genome Institute (JGI-PGF)"/>
            <person name="Walter F."/>
            <person name="Albersmeier A."/>
            <person name="Kalinowski J."/>
            <person name="Ruckert C."/>
        </authorList>
    </citation>
    <scope>NUCLEOTIDE SEQUENCE</scope>
    <source>
        <strain evidence="16">CGMCC 1.10998</strain>
    </source>
</reference>
<evidence type="ECO:0000256" key="10">
    <source>
        <dbReference type="ARBA" id="ARBA00023136"/>
    </source>
</evidence>
<feature type="topological domain" description="Periplasmic" evidence="14">
    <location>
        <begin position="25"/>
        <end position="42"/>
    </location>
</feature>
<comment type="subcellular location">
    <subcellularLocation>
        <location evidence="1">Cell inner membrane</location>
        <topology evidence="1">Multi-pass membrane protein</topology>
    </subcellularLocation>
    <subcellularLocation>
        <location evidence="14">Cell membrane</location>
        <topology evidence="14">Multi-pass membrane protein</topology>
    </subcellularLocation>
</comment>
<keyword evidence="10 14" id="KW-0472">Membrane</keyword>
<comment type="caution">
    <text evidence="14">Lacks conserved residue(s) required for the propagation of feature annotation.</text>
</comment>
<dbReference type="Proteomes" id="UP000637423">
    <property type="component" value="Unassembled WGS sequence"/>
</dbReference>
<evidence type="ECO:0000256" key="14">
    <source>
        <dbReference type="HAMAP-Rule" id="MF_00286"/>
    </source>
</evidence>
<keyword evidence="12 14" id="KW-0143">Chaperone</keyword>
<feature type="disulfide bond" description="Redox-active" evidence="14">
    <location>
        <begin position="34"/>
        <end position="37"/>
    </location>
</feature>
<dbReference type="Pfam" id="PF02600">
    <property type="entry name" value="DsbB"/>
    <property type="match status" value="1"/>
</dbReference>
<evidence type="ECO:0000256" key="5">
    <source>
        <dbReference type="ARBA" id="ARBA00022519"/>
    </source>
</evidence>
<comment type="function">
    <text evidence="14">Required for disulfide bond formation in some periplasmic proteins. Acts by oxidizing the DsbA protein.</text>
</comment>
<dbReference type="InterPro" id="IPR023380">
    <property type="entry name" value="DsbB-like_sf"/>
</dbReference>
<evidence type="ECO:0000256" key="13">
    <source>
        <dbReference type="ARBA" id="ARBA00023284"/>
    </source>
</evidence>
<evidence type="ECO:0000256" key="7">
    <source>
        <dbReference type="ARBA" id="ARBA00022982"/>
    </source>
</evidence>
<comment type="caution">
    <text evidence="16">The sequence shown here is derived from an EMBL/GenBank/DDBJ whole genome shotgun (WGS) entry which is preliminary data.</text>
</comment>
<name>A0A916UVB9_9BURK</name>
<dbReference type="EMBL" id="BMED01000004">
    <property type="protein sequence ID" value="GGC89660.1"/>
    <property type="molecule type" value="Genomic_DNA"/>
</dbReference>
<sequence length="169" mass="18357">MNISKTLLITIAATCVALLGIALYLQLGEGMLPCPLCVAQRYVFVAIAVICIILLILPVAARKVGSWIGAVIALIGAGIALRHLWVKAHPALSCGIDPWEVALNKIFTAELVPVLFKADGMCSTEYEPILGLSIPQWSLVWFAIFALSFVVIAMINKRPNERNVFGRSR</sequence>
<evidence type="ECO:0000256" key="11">
    <source>
        <dbReference type="ARBA" id="ARBA00023157"/>
    </source>
</evidence>
<dbReference type="NCBIfam" id="NF002552">
    <property type="entry name" value="PRK02110.1"/>
    <property type="match status" value="1"/>
</dbReference>
<feature type="topological domain" description="Periplasmic" evidence="14">
    <location>
        <begin position="82"/>
        <end position="136"/>
    </location>
</feature>
<feature type="transmembrane region" description="Helical" evidence="15">
    <location>
        <begin position="39"/>
        <end position="57"/>
    </location>
</feature>
<organism evidence="16 17">
    <name type="scientific">Undibacterium terreum</name>
    <dbReference type="NCBI Taxonomy" id="1224302"/>
    <lineage>
        <taxon>Bacteria</taxon>
        <taxon>Pseudomonadati</taxon>
        <taxon>Pseudomonadota</taxon>
        <taxon>Betaproteobacteria</taxon>
        <taxon>Burkholderiales</taxon>
        <taxon>Oxalobacteraceae</taxon>
        <taxon>Undibacterium</taxon>
    </lineage>
</organism>
<feature type="transmembrane region" description="Helical" evidence="15">
    <location>
        <begin position="134"/>
        <end position="155"/>
    </location>
</feature>
<dbReference type="HAMAP" id="MF_00286">
    <property type="entry name" value="DsbB"/>
    <property type="match status" value="1"/>
</dbReference>
<evidence type="ECO:0000256" key="6">
    <source>
        <dbReference type="ARBA" id="ARBA00022692"/>
    </source>
</evidence>
<evidence type="ECO:0000256" key="2">
    <source>
        <dbReference type="ARBA" id="ARBA00008823"/>
    </source>
</evidence>
<keyword evidence="11 14" id="KW-1015">Disulfide bond</keyword>
<keyword evidence="8 14" id="KW-1133">Transmembrane helix</keyword>
<dbReference type="InterPro" id="IPR022920">
    <property type="entry name" value="Disulphide_bond_form_DsbB"/>
</dbReference>
<protein>
    <recommendedName>
        <fullName evidence="14">Disulfide bond formation protein B</fullName>
    </recommendedName>
    <alternativeName>
        <fullName evidence="14">Disulfide oxidoreductase</fullName>
    </alternativeName>
</protein>
<feature type="topological domain" description="Cytoplasmic" evidence="14">
    <location>
        <begin position="1"/>
        <end position="7"/>
    </location>
</feature>
<dbReference type="InterPro" id="IPR050183">
    <property type="entry name" value="DsbB"/>
</dbReference>
<keyword evidence="5" id="KW-0997">Cell inner membrane</keyword>
<dbReference type="InterPro" id="IPR003752">
    <property type="entry name" value="DiS_bond_form_DsbB/BdbC"/>
</dbReference>
<evidence type="ECO:0000256" key="4">
    <source>
        <dbReference type="ARBA" id="ARBA00022475"/>
    </source>
</evidence>
<dbReference type="AlphaFoldDB" id="A0A916UVB9"/>
<evidence type="ECO:0000256" key="15">
    <source>
        <dbReference type="SAM" id="Phobius"/>
    </source>
</evidence>
<dbReference type="GO" id="GO:0009055">
    <property type="term" value="F:electron transfer activity"/>
    <property type="evidence" value="ECO:0007669"/>
    <property type="project" value="UniProtKB-UniRule"/>
</dbReference>
<accession>A0A916UVB9</accession>
<evidence type="ECO:0000313" key="16">
    <source>
        <dbReference type="EMBL" id="GGC89660.1"/>
    </source>
</evidence>
<evidence type="ECO:0000313" key="17">
    <source>
        <dbReference type="Proteomes" id="UP000637423"/>
    </source>
</evidence>
<feature type="topological domain" description="Cytoplasmic" evidence="14">
    <location>
        <begin position="156"/>
        <end position="169"/>
    </location>
</feature>
<dbReference type="GO" id="GO:0005886">
    <property type="term" value="C:plasma membrane"/>
    <property type="evidence" value="ECO:0007669"/>
    <property type="project" value="UniProtKB-SubCell"/>
</dbReference>
<dbReference type="SUPFAM" id="SSF158442">
    <property type="entry name" value="DsbB-like"/>
    <property type="match status" value="1"/>
</dbReference>
<keyword evidence="4 14" id="KW-1003">Cell membrane</keyword>
<keyword evidence="9 14" id="KW-0560">Oxidoreductase</keyword>
<keyword evidence="3 14" id="KW-0813">Transport</keyword>
<feature type="transmembrane region" description="Helical" evidence="15">
    <location>
        <begin position="64"/>
        <end position="85"/>
    </location>
</feature>
<evidence type="ECO:0000256" key="9">
    <source>
        <dbReference type="ARBA" id="ARBA00023002"/>
    </source>
</evidence>
<evidence type="ECO:0000256" key="8">
    <source>
        <dbReference type="ARBA" id="ARBA00022989"/>
    </source>
</evidence>
<feature type="transmembrane region" description="Helical" evidence="15">
    <location>
        <begin position="7"/>
        <end position="27"/>
    </location>
</feature>
<evidence type="ECO:0000256" key="1">
    <source>
        <dbReference type="ARBA" id="ARBA00004429"/>
    </source>
</evidence>